<feature type="binding site" evidence="9">
    <location>
        <begin position="7"/>
        <end position="12"/>
    </location>
    <ligand>
        <name>NAD(+)</name>
        <dbReference type="ChEBI" id="CHEBI:57540"/>
    </ligand>
</feature>
<keyword evidence="14" id="KW-1185">Reference proteome</keyword>
<name>A0A3E2B1A5_9FIRM</name>
<organism evidence="13 14">
    <name type="scientific">Evtepia gabavorous</name>
    <dbReference type="NCBI Taxonomy" id="2211183"/>
    <lineage>
        <taxon>Bacteria</taxon>
        <taxon>Bacillati</taxon>
        <taxon>Bacillota</taxon>
        <taxon>Clostridia</taxon>
        <taxon>Eubacteriales</taxon>
        <taxon>Evtepia</taxon>
    </lineage>
</organism>
<dbReference type="InterPro" id="IPR036291">
    <property type="entry name" value="NAD(P)-bd_dom_sf"/>
</dbReference>
<keyword evidence="4 9" id="KW-0521">NADP</keyword>
<comment type="catalytic activity">
    <reaction evidence="9">
        <text>(S)-2,3,4,5-tetrahydrodipicolinate + NAD(+) + H2O = (2S,4S)-4-hydroxy-2,3,4,5-tetrahydrodipicolinate + NADH + H(+)</text>
        <dbReference type="Rhea" id="RHEA:35323"/>
        <dbReference type="ChEBI" id="CHEBI:15377"/>
        <dbReference type="ChEBI" id="CHEBI:15378"/>
        <dbReference type="ChEBI" id="CHEBI:16845"/>
        <dbReference type="ChEBI" id="CHEBI:57540"/>
        <dbReference type="ChEBI" id="CHEBI:57945"/>
        <dbReference type="ChEBI" id="CHEBI:67139"/>
        <dbReference type="EC" id="1.17.1.8"/>
    </reaction>
</comment>
<feature type="domain" description="Dihydrodipicolinate reductase C-terminal" evidence="12">
    <location>
        <begin position="109"/>
        <end position="240"/>
    </location>
</feature>
<evidence type="ECO:0000256" key="1">
    <source>
        <dbReference type="ARBA" id="ARBA00006642"/>
    </source>
</evidence>
<dbReference type="Pfam" id="PF01113">
    <property type="entry name" value="DapB_N"/>
    <property type="match status" value="1"/>
</dbReference>
<feature type="binding site" evidence="9">
    <location>
        <position position="33"/>
    </location>
    <ligand>
        <name>NADP(+)</name>
        <dbReference type="ChEBI" id="CHEBI:58349"/>
    </ligand>
</feature>
<accession>A0A3E2B1A5</accession>
<comment type="caution">
    <text evidence="9">Was originally thought to be a dihydrodipicolinate reductase (DHDPR), catalyzing the conversion of dihydrodipicolinate to tetrahydrodipicolinate. However, it was shown in E.coli that the substrate of the enzymatic reaction is not dihydrodipicolinate (DHDP) but in fact (2S,4S)-4-hydroxy-2,3,4,5-tetrahydrodipicolinic acid (HTPA), the product released by the DapA-catalyzed reaction.</text>
</comment>
<dbReference type="GeneID" id="97996241"/>
<dbReference type="UniPathway" id="UPA00034">
    <property type="reaction ID" value="UER00018"/>
</dbReference>
<dbReference type="InterPro" id="IPR022663">
    <property type="entry name" value="DapB_C"/>
</dbReference>
<dbReference type="CDD" id="cd02274">
    <property type="entry name" value="DHDPR_N"/>
    <property type="match status" value="1"/>
</dbReference>
<dbReference type="GO" id="GO:0008839">
    <property type="term" value="F:4-hydroxy-tetrahydrodipicolinate reductase"/>
    <property type="evidence" value="ECO:0007669"/>
    <property type="project" value="UniProtKB-UniRule"/>
</dbReference>
<dbReference type="RefSeq" id="WP_117142812.1">
    <property type="nucleotide sequence ID" value="NZ_CAKXKJ010000001.1"/>
</dbReference>
<dbReference type="GO" id="GO:0009089">
    <property type="term" value="P:lysine biosynthetic process via diaminopimelate"/>
    <property type="evidence" value="ECO:0007669"/>
    <property type="project" value="UniProtKB-UniRule"/>
</dbReference>
<dbReference type="EC" id="1.17.1.8" evidence="9 10"/>
<feature type="binding site" evidence="9">
    <location>
        <position position="136"/>
    </location>
    <ligand>
        <name>(S)-2,3,4,5-tetrahydrodipicolinate</name>
        <dbReference type="ChEBI" id="CHEBI:16845"/>
    </ligand>
</feature>
<dbReference type="PROSITE" id="PS01298">
    <property type="entry name" value="DAPB"/>
    <property type="match status" value="1"/>
</dbReference>
<evidence type="ECO:0000256" key="3">
    <source>
        <dbReference type="ARBA" id="ARBA00022605"/>
    </source>
</evidence>
<evidence type="ECO:0000256" key="7">
    <source>
        <dbReference type="ARBA" id="ARBA00023027"/>
    </source>
</evidence>
<feature type="binding site" evidence="9">
    <location>
        <begin position="79"/>
        <end position="81"/>
    </location>
    <ligand>
        <name>NAD(+)</name>
        <dbReference type="ChEBI" id="CHEBI:57540"/>
    </ligand>
</feature>
<dbReference type="GO" id="GO:0019877">
    <property type="term" value="P:diaminopimelate biosynthetic process"/>
    <property type="evidence" value="ECO:0007669"/>
    <property type="project" value="UniProtKB-UniRule"/>
</dbReference>
<dbReference type="GO" id="GO:0016726">
    <property type="term" value="F:oxidoreductase activity, acting on CH or CH2 groups, NAD or NADP as acceptor"/>
    <property type="evidence" value="ECO:0007669"/>
    <property type="project" value="UniProtKB-UniRule"/>
</dbReference>
<protein>
    <recommendedName>
        <fullName evidence="9 10">4-hydroxy-tetrahydrodipicolinate reductase</fullName>
        <shortName evidence="9">HTPA reductase</shortName>
        <ecNumber evidence="9 10">1.17.1.8</ecNumber>
    </recommendedName>
</protein>
<dbReference type="PANTHER" id="PTHR20836">
    <property type="entry name" value="DIHYDRODIPICOLINATE REDUCTASE"/>
    <property type="match status" value="1"/>
</dbReference>
<dbReference type="NCBIfam" id="TIGR00036">
    <property type="entry name" value="dapB"/>
    <property type="match status" value="1"/>
</dbReference>
<sequence>MDIIVNGARGRMGQEVCRLLQEDGHRLAAAVDRSGQDGCYARLADYTGPADVVIDFSNHEGVEELMAYCVQRGLPLVAATTGYTPEEFQRIQEGARTIPVFQSYNMSIGVALLARLVGQAAAIFGGCDVEIVEAHHNRKADAPSGTALLLADAVKARRPDAAYVFGRAGHHPRQPNEIGIHSLRMGNVVGEHEVIFATDNQTITLKHQAHDRALFAEGALAAADFLQGQPAGLYHMEDLLGP</sequence>
<dbReference type="GO" id="GO:0050661">
    <property type="term" value="F:NADP binding"/>
    <property type="evidence" value="ECO:0007669"/>
    <property type="project" value="UniProtKB-UniRule"/>
</dbReference>
<evidence type="ECO:0000256" key="2">
    <source>
        <dbReference type="ARBA" id="ARBA00022490"/>
    </source>
</evidence>
<dbReference type="PANTHER" id="PTHR20836:SF7">
    <property type="entry name" value="4-HYDROXY-TETRAHYDRODIPICOLINATE REDUCTASE"/>
    <property type="match status" value="1"/>
</dbReference>
<feature type="active site" description="Proton donor" evidence="9">
    <location>
        <position position="139"/>
    </location>
</feature>
<dbReference type="Gene3D" id="3.40.50.720">
    <property type="entry name" value="NAD(P)-binding Rossmann-like Domain"/>
    <property type="match status" value="1"/>
</dbReference>
<evidence type="ECO:0000256" key="8">
    <source>
        <dbReference type="ARBA" id="ARBA00023154"/>
    </source>
</evidence>
<feature type="binding site" evidence="9">
    <location>
        <begin position="103"/>
        <end position="106"/>
    </location>
    <ligand>
        <name>NAD(+)</name>
        <dbReference type="ChEBI" id="CHEBI:57540"/>
    </ligand>
</feature>
<dbReference type="Pfam" id="PF05173">
    <property type="entry name" value="DapB_C"/>
    <property type="match status" value="1"/>
</dbReference>
<dbReference type="EMBL" id="QQRQ01000029">
    <property type="protein sequence ID" value="RFT05774.1"/>
    <property type="molecule type" value="Genomic_DNA"/>
</dbReference>
<dbReference type="HAMAP" id="MF_00102">
    <property type="entry name" value="DapB"/>
    <property type="match status" value="1"/>
</dbReference>
<reference evidence="13 14" key="1">
    <citation type="submission" date="2018-07" db="EMBL/GenBank/DDBJ databases">
        <title>GABA Modulating Bacteria of the Human Gut Microbiota.</title>
        <authorList>
            <person name="Strandwitz P."/>
            <person name="Kim K.H."/>
            <person name="Terekhova D."/>
            <person name="Liu J.K."/>
            <person name="Sharma A."/>
            <person name="Levering J."/>
            <person name="Mcdonald D."/>
            <person name="Dietrich D."/>
            <person name="Ramadhar T.R."/>
            <person name="Lekbua A."/>
            <person name="Mroue N."/>
            <person name="Liston C."/>
            <person name="Stewart E.J."/>
            <person name="Dubin M.J."/>
            <person name="Zengler K."/>
            <person name="Knight R."/>
            <person name="Gilbert J.A."/>
            <person name="Clardy J."/>
            <person name="Lewis K."/>
        </authorList>
    </citation>
    <scope>NUCLEOTIDE SEQUENCE [LARGE SCALE GENOMIC DNA]</scope>
    <source>
        <strain evidence="13 14">KLE1738</strain>
    </source>
</reference>
<feature type="binding site" evidence="9">
    <location>
        <begin position="145"/>
        <end position="146"/>
    </location>
    <ligand>
        <name>(S)-2,3,4,5-tetrahydrodipicolinate</name>
        <dbReference type="ChEBI" id="CHEBI:16845"/>
    </ligand>
</feature>
<keyword evidence="3 9" id="KW-0028">Amino-acid biosynthesis</keyword>
<evidence type="ECO:0000259" key="11">
    <source>
        <dbReference type="Pfam" id="PF01113"/>
    </source>
</evidence>
<dbReference type="PIRSF" id="PIRSF000161">
    <property type="entry name" value="DHPR"/>
    <property type="match status" value="1"/>
</dbReference>
<feature type="active site" description="Proton donor/acceptor" evidence="9">
    <location>
        <position position="135"/>
    </location>
</feature>
<dbReference type="GO" id="GO:0051287">
    <property type="term" value="F:NAD binding"/>
    <property type="evidence" value="ECO:0007669"/>
    <property type="project" value="UniProtKB-UniRule"/>
</dbReference>
<dbReference type="AlphaFoldDB" id="A0A3E2B1A5"/>
<feature type="domain" description="Dihydrodipicolinate reductase N-terminal" evidence="11">
    <location>
        <begin position="1"/>
        <end position="106"/>
    </location>
</feature>
<proteinExistence type="inferred from homology"/>
<evidence type="ECO:0000256" key="6">
    <source>
        <dbReference type="ARBA" id="ARBA00023002"/>
    </source>
</evidence>
<dbReference type="Proteomes" id="UP000260649">
    <property type="component" value="Unassembled WGS sequence"/>
</dbReference>
<evidence type="ECO:0000313" key="13">
    <source>
        <dbReference type="EMBL" id="RFT05774.1"/>
    </source>
</evidence>
<keyword evidence="6 9" id="KW-0560">Oxidoreductase</keyword>
<dbReference type="SUPFAM" id="SSF51735">
    <property type="entry name" value="NAD(P)-binding Rossmann-fold domains"/>
    <property type="match status" value="1"/>
</dbReference>
<comment type="catalytic activity">
    <reaction evidence="9">
        <text>(S)-2,3,4,5-tetrahydrodipicolinate + NADP(+) + H2O = (2S,4S)-4-hydroxy-2,3,4,5-tetrahydrodipicolinate + NADPH + H(+)</text>
        <dbReference type="Rhea" id="RHEA:35331"/>
        <dbReference type="ChEBI" id="CHEBI:15377"/>
        <dbReference type="ChEBI" id="CHEBI:15378"/>
        <dbReference type="ChEBI" id="CHEBI:16845"/>
        <dbReference type="ChEBI" id="CHEBI:57783"/>
        <dbReference type="ChEBI" id="CHEBI:58349"/>
        <dbReference type="ChEBI" id="CHEBI:67139"/>
        <dbReference type="EC" id="1.17.1.8"/>
    </reaction>
</comment>
<dbReference type="OrthoDB" id="9790352at2"/>
<feature type="binding site" evidence="9">
    <location>
        <position position="32"/>
    </location>
    <ligand>
        <name>NAD(+)</name>
        <dbReference type="ChEBI" id="CHEBI:57540"/>
    </ligand>
</feature>
<dbReference type="InterPro" id="IPR023940">
    <property type="entry name" value="DHDPR_bac"/>
</dbReference>
<dbReference type="Gene3D" id="3.30.360.10">
    <property type="entry name" value="Dihydrodipicolinate Reductase, domain 2"/>
    <property type="match status" value="1"/>
</dbReference>
<keyword evidence="5 9" id="KW-0220">Diaminopimelate biosynthesis</keyword>
<evidence type="ECO:0000259" key="12">
    <source>
        <dbReference type="Pfam" id="PF05173"/>
    </source>
</evidence>
<comment type="subunit">
    <text evidence="9">Homotetramer.</text>
</comment>
<comment type="pathway">
    <text evidence="9">Amino-acid biosynthesis; L-lysine biosynthesis via DAP pathway; (S)-tetrahydrodipicolinate from L-aspartate: step 4/4.</text>
</comment>
<evidence type="ECO:0000256" key="4">
    <source>
        <dbReference type="ARBA" id="ARBA00022857"/>
    </source>
</evidence>
<evidence type="ECO:0000256" key="5">
    <source>
        <dbReference type="ARBA" id="ARBA00022915"/>
    </source>
</evidence>
<keyword evidence="7 9" id="KW-0520">NAD</keyword>
<comment type="caution">
    <text evidence="13">The sequence shown here is derived from an EMBL/GenBank/DDBJ whole genome shotgun (WGS) entry which is preliminary data.</text>
</comment>
<evidence type="ECO:0000256" key="10">
    <source>
        <dbReference type="NCBIfam" id="TIGR00036"/>
    </source>
</evidence>
<comment type="similarity">
    <text evidence="1 9">Belongs to the DapB family.</text>
</comment>
<dbReference type="InterPro" id="IPR022664">
    <property type="entry name" value="DapB_N_CS"/>
</dbReference>
<evidence type="ECO:0000313" key="14">
    <source>
        <dbReference type="Proteomes" id="UP000260649"/>
    </source>
</evidence>
<comment type="function">
    <text evidence="9">Catalyzes the conversion of 4-hydroxy-tetrahydrodipicolinate (HTPA) to tetrahydrodipicolinate.</text>
</comment>
<dbReference type="GO" id="GO:0005829">
    <property type="term" value="C:cytosol"/>
    <property type="evidence" value="ECO:0007669"/>
    <property type="project" value="TreeGrafter"/>
</dbReference>
<dbReference type="FunFam" id="3.30.360.10:FF:000009">
    <property type="entry name" value="4-hydroxy-tetrahydrodipicolinate reductase"/>
    <property type="match status" value="1"/>
</dbReference>
<comment type="subcellular location">
    <subcellularLocation>
        <location evidence="9">Cytoplasm</location>
    </subcellularLocation>
</comment>
<gene>
    <name evidence="9" type="primary">dapB</name>
    <name evidence="13" type="ORF">DV520_10890</name>
</gene>
<keyword evidence="8 9" id="KW-0457">Lysine biosynthesis</keyword>
<dbReference type="InterPro" id="IPR000846">
    <property type="entry name" value="DapB_N"/>
</dbReference>
<evidence type="ECO:0000256" key="9">
    <source>
        <dbReference type="HAMAP-Rule" id="MF_00102"/>
    </source>
</evidence>
<keyword evidence="2 9" id="KW-0963">Cytoplasm</keyword>
<dbReference type="SUPFAM" id="SSF55347">
    <property type="entry name" value="Glyceraldehyde-3-phosphate dehydrogenase-like, C-terminal domain"/>
    <property type="match status" value="1"/>
</dbReference>